<feature type="domain" description="GGDEF" evidence="7">
    <location>
        <begin position="542"/>
        <end position="674"/>
    </location>
</feature>
<dbReference type="InterPro" id="IPR035965">
    <property type="entry name" value="PAS-like_dom_sf"/>
</dbReference>
<dbReference type="InterPro" id="IPR001633">
    <property type="entry name" value="EAL_dom"/>
</dbReference>
<feature type="domain" description="PAS" evidence="4">
    <location>
        <begin position="254"/>
        <end position="324"/>
    </location>
</feature>
<feature type="transmembrane region" description="Helical" evidence="1">
    <location>
        <begin position="152"/>
        <end position="172"/>
    </location>
</feature>
<feature type="transmembrane region" description="Helical" evidence="1">
    <location>
        <begin position="55"/>
        <end position="77"/>
    </location>
</feature>
<dbReference type="InterPro" id="IPR000014">
    <property type="entry name" value="PAS"/>
</dbReference>
<protein>
    <submittedName>
        <fullName evidence="9">Diguanylate cyclase (GGDEF)-like protein/PAS domain S-box-containing protein</fullName>
    </submittedName>
</protein>
<dbReference type="InterPro" id="IPR029787">
    <property type="entry name" value="Nucleotide_cyclase"/>
</dbReference>
<dbReference type="Pfam" id="PF13426">
    <property type="entry name" value="PAS_9"/>
    <property type="match status" value="1"/>
</dbReference>
<dbReference type="Gene3D" id="3.30.450.20">
    <property type="entry name" value="PAS domain"/>
    <property type="match status" value="2"/>
</dbReference>
<dbReference type="CDD" id="cd00130">
    <property type="entry name" value="PAS"/>
    <property type="match status" value="1"/>
</dbReference>
<proteinExistence type="predicted"/>
<dbReference type="Pfam" id="PF00563">
    <property type="entry name" value="EAL"/>
    <property type="match status" value="1"/>
</dbReference>
<feature type="domain" description="PAC" evidence="5">
    <location>
        <begin position="326"/>
        <end position="378"/>
    </location>
</feature>
<comment type="caution">
    <text evidence="9">The sequence shown here is derived from an EMBL/GenBank/DDBJ whole genome shotgun (WGS) entry which is preliminary data.</text>
</comment>
<dbReference type="PROSITE" id="PS50113">
    <property type="entry name" value="PAC"/>
    <property type="match status" value="1"/>
</dbReference>
<organism evidence="9 10">
    <name type="scientific">Sphingobium jiangsuense</name>
    <dbReference type="NCBI Taxonomy" id="870476"/>
    <lineage>
        <taxon>Bacteria</taxon>
        <taxon>Pseudomonadati</taxon>
        <taxon>Pseudomonadota</taxon>
        <taxon>Alphaproteobacteria</taxon>
        <taxon>Sphingomonadales</taxon>
        <taxon>Sphingomonadaceae</taxon>
        <taxon>Sphingobium</taxon>
    </lineage>
</organism>
<evidence type="ECO:0000256" key="1">
    <source>
        <dbReference type="PROSITE-ProRule" id="PRU00244"/>
    </source>
</evidence>
<accession>A0A7W6BPK2</accession>
<name>A0A7W6BPK2_9SPHN</name>
<dbReference type="InterPro" id="IPR043128">
    <property type="entry name" value="Rev_trsase/Diguanyl_cyclase"/>
</dbReference>
<dbReference type="SMART" id="SM00052">
    <property type="entry name" value="EAL"/>
    <property type="match status" value="1"/>
</dbReference>
<dbReference type="SUPFAM" id="SSF141868">
    <property type="entry name" value="EAL domain-like"/>
    <property type="match status" value="1"/>
</dbReference>
<feature type="domain" description="EAL" evidence="6">
    <location>
        <begin position="683"/>
        <end position="933"/>
    </location>
</feature>
<evidence type="ECO:0000259" key="4">
    <source>
        <dbReference type="PROSITE" id="PS50112"/>
    </source>
</evidence>
<dbReference type="InterPro" id="IPR035919">
    <property type="entry name" value="EAL_sf"/>
</dbReference>
<dbReference type="GO" id="GO:0016020">
    <property type="term" value="C:membrane"/>
    <property type="evidence" value="ECO:0007669"/>
    <property type="project" value="UniProtKB-UniRule"/>
</dbReference>
<dbReference type="SUPFAM" id="SSF55073">
    <property type="entry name" value="Nucleotide cyclase"/>
    <property type="match status" value="1"/>
</dbReference>
<dbReference type="NCBIfam" id="TIGR00229">
    <property type="entry name" value="sensory_box"/>
    <property type="match status" value="1"/>
</dbReference>
<feature type="transmembrane region" description="Helical" evidence="1">
    <location>
        <begin position="89"/>
        <end position="111"/>
    </location>
</feature>
<feature type="transmembrane region" description="Helical" evidence="1">
    <location>
        <begin position="184"/>
        <end position="205"/>
    </location>
</feature>
<evidence type="ECO:0000256" key="3">
    <source>
        <dbReference type="SAM" id="MobiDB-lite"/>
    </source>
</evidence>
<feature type="transmembrane region" description="Helical" evidence="1">
    <location>
        <begin position="118"/>
        <end position="140"/>
    </location>
</feature>
<dbReference type="NCBIfam" id="TIGR00254">
    <property type="entry name" value="GGDEF"/>
    <property type="match status" value="1"/>
</dbReference>
<keyword evidence="1" id="KW-1133">Transmembrane helix</keyword>
<dbReference type="Gene3D" id="3.30.70.270">
    <property type="match status" value="1"/>
</dbReference>
<dbReference type="Pfam" id="PF12860">
    <property type="entry name" value="PAS_7"/>
    <property type="match status" value="1"/>
</dbReference>
<dbReference type="CDD" id="cd01948">
    <property type="entry name" value="EAL"/>
    <property type="match status" value="1"/>
</dbReference>
<gene>
    <name evidence="9" type="ORF">GGR43_002110</name>
</gene>
<feature type="transmembrane region" description="Helical" evidence="1">
    <location>
        <begin position="217"/>
        <end position="243"/>
    </location>
</feature>
<dbReference type="SMART" id="SM00267">
    <property type="entry name" value="GGDEF"/>
    <property type="match status" value="1"/>
</dbReference>
<dbReference type="PROSITE" id="PS50887">
    <property type="entry name" value="GGDEF"/>
    <property type="match status" value="1"/>
</dbReference>
<feature type="region of interest" description="Disordered" evidence="3">
    <location>
        <begin position="919"/>
        <end position="942"/>
    </location>
</feature>
<dbReference type="InterPro" id="IPR000160">
    <property type="entry name" value="GGDEF_dom"/>
</dbReference>
<dbReference type="InterPro" id="IPR052155">
    <property type="entry name" value="Biofilm_reg_signaling"/>
</dbReference>
<evidence type="ECO:0000259" key="5">
    <source>
        <dbReference type="PROSITE" id="PS50113"/>
    </source>
</evidence>
<dbReference type="PROSITE" id="PS50112">
    <property type="entry name" value="PAS"/>
    <property type="match status" value="1"/>
</dbReference>
<keyword evidence="2" id="KW-0175">Coiled coil</keyword>
<evidence type="ECO:0000256" key="2">
    <source>
        <dbReference type="SAM" id="Coils"/>
    </source>
</evidence>
<dbReference type="Proteomes" id="UP000571950">
    <property type="component" value="Unassembled WGS sequence"/>
</dbReference>
<evidence type="ECO:0000313" key="9">
    <source>
        <dbReference type="EMBL" id="MBB3926393.1"/>
    </source>
</evidence>
<keyword evidence="10" id="KW-1185">Reference proteome</keyword>
<dbReference type="SUPFAM" id="SSF55785">
    <property type="entry name" value="PYP-like sensor domain (PAS domain)"/>
    <property type="match status" value="2"/>
</dbReference>
<evidence type="ECO:0000259" key="8">
    <source>
        <dbReference type="PROSITE" id="PS50924"/>
    </source>
</evidence>
<evidence type="ECO:0000259" key="7">
    <source>
        <dbReference type="PROSITE" id="PS50887"/>
    </source>
</evidence>
<dbReference type="PROSITE" id="PS50924">
    <property type="entry name" value="MHYT"/>
    <property type="match status" value="1"/>
</dbReference>
<dbReference type="SMART" id="SM00091">
    <property type="entry name" value="PAS"/>
    <property type="match status" value="2"/>
</dbReference>
<feature type="transmembrane region" description="Helical" evidence="1">
    <location>
        <begin position="20"/>
        <end position="43"/>
    </location>
</feature>
<feature type="coiled-coil region" evidence="2">
    <location>
        <begin position="359"/>
        <end position="389"/>
    </location>
</feature>
<dbReference type="PROSITE" id="PS50883">
    <property type="entry name" value="EAL"/>
    <property type="match status" value="1"/>
</dbReference>
<dbReference type="CDD" id="cd01949">
    <property type="entry name" value="GGDEF"/>
    <property type="match status" value="1"/>
</dbReference>
<dbReference type="AlphaFoldDB" id="A0A7W6BPK2"/>
<dbReference type="InterPro" id="IPR005330">
    <property type="entry name" value="MHYT_dom"/>
</dbReference>
<dbReference type="Pfam" id="PF00990">
    <property type="entry name" value="GGDEF"/>
    <property type="match status" value="1"/>
</dbReference>
<feature type="compositionally biased region" description="Basic and acidic residues" evidence="3">
    <location>
        <begin position="925"/>
        <end position="934"/>
    </location>
</feature>
<dbReference type="InterPro" id="IPR000700">
    <property type="entry name" value="PAS-assoc_C"/>
</dbReference>
<dbReference type="Pfam" id="PF03707">
    <property type="entry name" value="MHYT"/>
    <property type="match status" value="2"/>
</dbReference>
<feature type="domain" description="MHYT" evidence="8">
    <location>
        <begin position="18"/>
        <end position="205"/>
    </location>
</feature>
<sequence>MAEGGNVLPILFCIRDRHDLVLVILAALVCIASAGGAVMLLRQVRRSSGRLRRKWLAIAGTVTGFGIWATHFISILGYDPGLVTGYHPLPTLASLGVAVAMTVLGFTVACARRGRWGAVMGASIVGGGIAAMHYLGMSAIEMPALFRWDSQYVLASILFAIAPLVLALPLAIRGRTVSSGIVAGALLVLAVMLLHFTGMTSLSLIPSRPAADPGLTLSPGIMSVGISAVAFLTLVLSVVAAAISRNATLAIRAKQRQFSILVKGIADYAICMLGPDGRVTSWNEGAARLFGYAPDAARGLPLDAFRELAGGEAQKMLSAALREGSYSGEGWHLRQDGSRFWAHFSIQTVCDDEGRHMGFAKITRDMTRLKEDQDRLEKMRLQLDTAMEHMHQGLCLFDASGHLVLRNRRFLEMWHLAESDVGPGLHVSDVQAMAIRARTHGGEEGMERQLETMRSLMDQARDTPSGSPVVYDFDEDFIVSIATRLLPDGGWVSTFSDITERRQSEARIAHLAMHDGLTGLPNRAHFNERVDTEIELARRTGGRLGVAVLDLDRFKEINDTRGHSVGDEALKMLSSRLRDVLAGDEIVARFGGDEFAAAKAFRNDGEFDDFVRRLASCFDEAGTANDNDYVLAASIGIALYPQDGNCREQILNNADLAMYRAKASIGENICYYEKGMDEVARDRRQIANDLRRALERDELAVLYQPQRSLRTGELTGYEALLRWRHPVRGAVSPADFIPIAEETGEIFAIGEWVLRQACHEAARWPEQCKVAVNISAVQLTQPNLPELVAQILLESGLSPRRLELEITETAIISDKLRALHVLRAIKGMGVSIAIDDFGTGYSSLDTLHSFPFDKIKIDKSFLLQAHERPQARAIIRAVLALGRSLNVPVLAEGVESDVQLTLLEDEGCDEVQGYLFGRPASAPSGRDDGEERAKAQARAQGL</sequence>
<keyword evidence="1" id="KW-0812">Transmembrane</keyword>
<reference evidence="9 10" key="1">
    <citation type="submission" date="2020-08" db="EMBL/GenBank/DDBJ databases">
        <title>Genomic Encyclopedia of Type Strains, Phase IV (KMG-IV): sequencing the most valuable type-strain genomes for metagenomic binning, comparative biology and taxonomic classification.</title>
        <authorList>
            <person name="Goeker M."/>
        </authorList>
    </citation>
    <scope>NUCLEOTIDE SEQUENCE [LARGE SCALE GENOMIC DNA]</scope>
    <source>
        <strain evidence="9 10">DSM 26189</strain>
    </source>
</reference>
<dbReference type="PANTHER" id="PTHR44757:SF2">
    <property type="entry name" value="BIOFILM ARCHITECTURE MAINTENANCE PROTEIN MBAA"/>
    <property type="match status" value="1"/>
</dbReference>
<keyword evidence="1" id="KW-0472">Membrane</keyword>
<dbReference type="EMBL" id="JACIDT010000006">
    <property type="protein sequence ID" value="MBB3926393.1"/>
    <property type="molecule type" value="Genomic_DNA"/>
</dbReference>
<evidence type="ECO:0000259" key="6">
    <source>
        <dbReference type="PROSITE" id="PS50883"/>
    </source>
</evidence>
<evidence type="ECO:0000313" key="10">
    <source>
        <dbReference type="Proteomes" id="UP000571950"/>
    </source>
</evidence>
<dbReference type="Gene3D" id="3.20.20.450">
    <property type="entry name" value="EAL domain"/>
    <property type="match status" value="1"/>
</dbReference>
<dbReference type="PANTHER" id="PTHR44757">
    <property type="entry name" value="DIGUANYLATE CYCLASE DGCP"/>
    <property type="match status" value="1"/>
</dbReference>